<dbReference type="Pfam" id="PF00239">
    <property type="entry name" value="Resolvase"/>
    <property type="match status" value="1"/>
</dbReference>
<dbReference type="PANTHER" id="PTHR30461">
    <property type="entry name" value="DNA-INVERTASE FROM LAMBDOID PROPHAGE"/>
    <property type="match status" value="1"/>
</dbReference>
<dbReference type="Pfam" id="PF13408">
    <property type="entry name" value="Zn_ribbon_recom"/>
    <property type="match status" value="1"/>
</dbReference>
<dbReference type="Gene3D" id="3.90.1750.20">
    <property type="entry name" value="Putative Large Serine Recombinase, Chain B, Domain 2"/>
    <property type="match status" value="1"/>
</dbReference>
<sequence>MDAQEDMHMNDYNKITALYSRLSVGDEDRDGGESNSIQNQKKFLESYARQLKLTNIRHYIDDDESGRFFDRSAYSRMIEDVENGKIGVCIMKDMTRWGRDYLQVGNAMEIFRRNNVRFIAVNNGIDSEKPDTLEFAPFINIMSEWYAKDISKKVKTGIKTKGMSGKPIATEALYGYVKSPDNKDFWIIDEEAAGVVRLIFRLFLDGKNRNQIAVYLTQAQIPTPTFYMKERGRGTCKNRALNEDNRYKWNKATLTHILTRQEYCGDVVNFKTTKHFRDKRNHYVDRSQWQITENVHEPIIDRADFETAQRILENAPVRRPNGDGEIHPLSGLLFCKDCGAKMHIRIDYRNGGKRHVAYCSEYHKGKAKNPKCHSPHIIDADLLMQTVAEVLKKIEDYSISNRAEFEALVKKNLAMQQTDQTKKQQKRIPQITTRLEQIDKVLNKLYEDNALGTIPQDRYEQMSQKYSEEYYALKTELSILQEQLSAYENAGGRAQKFLKLTERHAAFTDLTPAILNEFISRIEVHERDQKRARYAIQHISIYFNYIGRFENEVTQLAEPTEQEIRQMREEIEEAKKEKSRAYHRKYSREYRARNLEKQREYERIKAREYRARRKAQTAAAQPAQ</sequence>
<name>A0A0W7TUW7_9FIRM</name>
<dbReference type="Pfam" id="PF14287">
    <property type="entry name" value="DUF4368"/>
    <property type="match status" value="1"/>
</dbReference>
<dbReference type="EMBL" id="LMUA01000002">
    <property type="protein sequence ID" value="KUE77541.1"/>
    <property type="molecule type" value="Genomic_DNA"/>
</dbReference>
<dbReference type="InterPro" id="IPR011109">
    <property type="entry name" value="DNA_bind_recombinase_dom"/>
</dbReference>
<dbReference type="InterPro" id="IPR036162">
    <property type="entry name" value="Resolvase-like_N_sf"/>
</dbReference>
<accession>A0A0W7TUW7</accession>
<feature type="domain" description="Recombinase" evidence="2">
    <location>
        <begin position="173"/>
        <end position="318"/>
    </location>
</feature>
<dbReference type="Proteomes" id="UP000053433">
    <property type="component" value="Unassembled WGS sequence"/>
</dbReference>
<dbReference type="InterPro" id="IPR025378">
    <property type="entry name" value="DUF4368"/>
</dbReference>
<evidence type="ECO:0000313" key="4">
    <source>
        <dbReference type="Proteomes" id="UP000053433"/>
    </source>
</evidence>
<dbReference type="InterPro" id="IPR038109">
    <property type="entry name" value="DNA_bind_recomb_sf"/>
</dbReference>
<dbReference type="InterPro" id="IPR025827">
    <property type="entry name" value="Zn_ribbon_recom_dom"/>
</dbReference>
<comment type="caution">
    <text evidence="3">The sequence shown here is derived from an EMBL/GenBank/DDBJ whole genome shotgun (WGS) entry which is preliminary data.</text>
</comment>
<evidence type="ECO:0000313" key="3">
    <source>
        <dbReference type="EMBL" id="KUE77541.1"/>
    </source>
</evidence>
<dbReference type="SUPFAM" id="SSF53041">
    <property type="entry name" value="Resolvase-like"/>
    <property type="match status" value="1"/>
</dbReference>
<keyword evidence="1" id="KW-0175">Coiled coil</keyword>
<dbReference type="CDD" id="cd03770">
    <property type="entry name" value="SR_TndX_transposase"/>
    <property type="match status" value="1"/>
</dbReference>
<dbReference type="SMART" id="SM00857">
    <property type="entry name" value="Resolvase"/>
    <property type="match status" value="1"/>
</dbReference>
<reference evidence="3 4" key="1">
    <citation type="submission" date="2015-10" db="EMBL/GenBank/DDBJ databases">
        <title>A novel member of the family Ruminococcaceae isolated from human faeces.</title>
        <authorList>
            <person name="Shkoporov A.N."/>
            <person name="Chaplin A.V."/>
            <person name="Motuzova O.V."/>
            <person name="Kafarskaia L.I."/>
            <person name="Efimov B.A."/>
        </authorList>
    </citation>
    <scope>NUCLEOTIDE SEQUENCE [LARGE SCALE GENOMIC DNA]</scope>
    <source>
        <strain evidence="3 4">668</strain>
    </source>
</reference>
<gene>
    <name evidence="3" type="ORF">ASJ35_02125</name>
</gene>
<dbReference type="PANTHER" id="PTHR30461:SF23">
    <property type="entry name" value="DNA RECOMBINASE-RELATED"/>
    <property type="match status" value="1"/>
</dbReference>
<proteinExistence type="predicted"/>
<dbReference type="Gene3D" id="3.40.50.1390">
    <property type="entry name" value="Resolvase, N-terminal catalytic domain"/>
    <property type="match status" value="1"/>
</dbReference>
<organism evidence="3 4">
    <name type="scientific">Ruthenibacterium lactatiformans</name>
    <dbReference type="NCBI Taxonomy" id="1550024"/>
    <lineage>
        <taxon>Bacteria</taxon>
        <taxon>Bacillati</taxon>
        <taxon>Bacillota</taxon>
        <taxon>Clostridia</taxon>
        <taxon>Eubacteriales</taxon>
        <taxon>Oscillospiraceae</taxon>
        <taxon>Ruthenibacterium</taxon>
    </lineage>
</organism>
<dbReference type="GO" id="GO:0000150">
    <property type="term" value="F:DNA strand exchange activity"/>
    <property type="evidence" value="ECO:0007669"/>
    <property type="project" value="InterPro"/>
</dbReference>
<dbReference type="RefSeq" id="WP_038286029.1">
    <property type="nucleotide sequence ID" value="NZ_LMUA01000002.1"/>
</dbReference>
<evidence type="ECO:0000256" key="1">
    <source>
        <dbReference type="SAM" id="Coils"/>
    </source>
</evidence>
<protein>
    <submittedName>
        <fullName evidence="3">Recombinase</fullName>
    </submittedName>
</protein>
<dbReference type="AlphaFoldDB" id="A0A0W7TUW7"/>
<dbReference type="PROSITE" id="PS51737">
    <property type="entry name" value="RECOMBINASE_DNA_BIND"/>
    <property type="match status" value="1"/>
</dbReference>
<dbReference type="InterPro" id="IPR050639">
    <property type="entry name" value="SSR_resolvase"/>
</dbReference>
<dbReference type="GO" id="GO:0003677">
    <property type="term" value="F:DNA binding"/>
    <property type="evidence" value="ECO:0007669"/>
    <property type="project" value="InterPro"/>
</dbReference>
<feature type="coiled-coil region" evidence="1">
    <location>
        <begin position="557"/>
        <end position="612"/>
    </location>
</feature>
<dbReference type="Pfam" id="PF07508">
    <property type="entry name" value="Recombinase"/>
    <property type="match status" value="1"/>
</dbReference>
<evidence type="ECO:0000259" key="2">
    <source>
        <dbReference type="PROSITE" id="PS51737"/>
    </source>
</evidence>
<dbReference type="InterPro" id="IPR006119">
    <property type="entry name" value="Resolv_N"/>
</dbReference>